<dbReference type="GO" id="GO:0005737">
    <property type="term" value="C:cytoplasm"/>
    <property type="evidence" value="ECO:0007669"/>
    <property type="project" value="TreeGrafter"/>
</dbReference>
<proteinExistence type="inferred from homology"/>
<dbReference type="AlphaFoldDB" id="A0A410QA06"/>
<reference evidence="6" key="1">
    <citation type="submission" date="2019-01" db="EMBL/GenBank/DDBJ databases">
        <title>Draft genomes of a novel of Sporanaerobacter strains.</title>
        <authorList>
            <person name="Ma S."/>
        </authorList>
    </citation>
    <scope>NUCLEOTIDE SEQUENCE [LARGE SCALE GENOMIC DNA]</scope>
    <source>
        <strain evidence="6">NJN-17</strain>
    </source>
</reference>
<dbReference type="Proteomes" id="UP000287969">
    <property type="component" value="Chromosome"/>
</dbReference>
<feature type="domain" description="HpcH/HpaI aldolase/citrate lyase" evidence="4">
    <location>
        <begin position="58"/>
        <end position="242"/>
    </location>
</feature>
<dbReference type="InterPro" id="IPR050251">
    <property type="entry name" value="HpcH-HpaI_aldolase"/>
</dbReference>
<evidence type="ECO:0000259" key="4">
    <source>
        <dbReference type="Pfam" id="PF03328"/>
    </source>
</evidence>
<organism evidence="5 6">
    <name type="scientific">Acidilutibacter cellobiosedens</name>
    <dbReference type="NCBI Taxonomy" id="2507161"/>
    <lineage>
        <taxon>Bacteria</taxon>
        <taxon>Bacillati</taxon>
        <taxon>Bacillota</taxon>
        <taxon>Tissierellia</taxon>
        <taxon>Tissierellales</taxon>
        <taxon>Acidilutibacteraceae</taxon>
        <taxon>Acidilutibacter</taxon>
    </lineage>
</organism>
<evidence type="ECO:0000256" key="1">
    <source>
        <dbReference type="ARBA" id="ARBA00005568"/>
    </source>
</evidence>
<keyword evidence="6" id="KW-1185">Reference proteome</keyword>
<dbReference type="InterPro" id="IPR040442">
    <property type="entry name" value="Pyrv_kinase-like_dom_sf"/>
</dbReference>
<dbReference type="Pfam" id="PF03328">
    <property type="entry name" value="HpcH_HpaI"/>
    <property type="match status" value="1"/>
</dbReference>
<dbReference type="OrthoDB" id="86160at2"/>
<dbReference type="GO" id="GO:0016832">
    <property type="term" value="F:aldehyde-lyase activity"/>
    <property type="evidence" value="ECO:0007669"/>
    <property type="project" value="TreeGrafter"/>
</dbReference>
<dbReference type="EMBL" id="CP035282">
    <property type="protein sequence ID" value="QAT60799.1"/>
    <property type="molecule type" value="Genomic_DNA"/>
</dbReference>
<dbReference type="RefSeq" id="WP_071139691.1">
    <property type="nucleotide sequence ID" value="NZ_CP035282.1"/>
</dbReference>
<dbReference type="PANTHER" id="PTHR30502">
    <property type="entry name" value="2-KETO-3-DEOXY-L-RHAMNONATE ALDOLASE"/>
    <property type="match status" value="1"/>
</dbReference>
<keyword evidence="3" id="KW-0456">Lyase</keyword>
<dbReference type="GO" id="GO:0046872">
    <property type="term" value="F:metal ion binding"/>
    <property type="evidence" value="ECO:0007669"/>
    <property type="project" value="UniProtKB-KW"/>
</dbReference>
<name>A0A410QA06_9FIRM</name>
<evidence type="ECO:0000313" key="5">
    <source>
        <dbReference type="EMBL" id="QAT60799.1"/>
    </source>
</evidence>
<keyword evidence="2" id="KW-0479">Metal-binding</keyword>
<protein>
    <submittedName>
        <fullName evidence="5">2,4-dihydroxyhept-2-ene-1,7-dioic acid aldolase</fullName>
    </submittedName>
</protein>
<dbReference type="PANTHER" id="PTHR30502:SF0">
    <property type="entry name" value="PHOSPHOENOLPYRUVATE CARBOXYLASE FAMILY PROTEIN"/>
    <property type="match status" value="1"/>
</dbReference>
<dbReference type="KEGG" id="spoa:EQM13_03990"/>
<accession>A0A410QA06</accession>
<evidence type="ECO:0000313" key="6">
    <source>
        <dbReference type="Proteomes" id="UP000287969"/>
    </source>
</evidence>
<dbReference type="SUPFAM" id="SSF51621">
    <property type="entry name" value="Phosphoenolpyruvate/pyruvate domain"/>
    <property type="match status" value="1"/>
</dbReference>
<gene>
    <name evidence="5" type="ORF">EQM13_03990</name>
</gene>
<comment type="similarity">
    <text evidence="1">Belongs to the HpcH/HpaI aldolase family.</text>
</comment>
<sequence>MKNRLRECLEGKKNIIATRINSTWPMIAEVVGATGLYDYIEFLGEYAPYNQYDLENIARACELHNMSCIIKIDYANRDYVAQKALASGFQGILFTDHKTAEEVENTLKMVTPSIPHEGGRLGYVSRRFYKNEGFKNQLTYAAEVKKCVMGFMIEKVEAVKNIEEICQVPGVDFVQFGPADFSMNSGFNAKEEVEKVREAEEKVIKTALKYGVSPRAEINSAEEAERYIKLGVRHFALGSELKIEKMFWTDNGECLMGKLNDLRGEKI</sequence>
<dbReference type="Gene3D" id="3.20.20.60">
    <property type="entry name" value="Phosphoenolpyruvate-binding domains"/>
    <property type="match status" value="1"/>
</dbReference>
<dbReference type="InterPro" id="IPR005000">
    <property type="entry name" value="Aldolase/citrate-lyase_domain"/>
</dbReference>
<evidence type="ECO:0000256" key="3">
    <source>
        <dbReference type="ARBA" id="ARBA00023239"/>
    </source>
</evidence>
<evidence type="ECO:0000256" key="2">
    <source>
        <dbReference type="ARBA" id="ARBA00022723"/>
    </source>
</evidence>
<dbReference type="InterPro" id="IPR015813">
    <property type="entry name" value="Pyrv/PenolPyrv_kinase-like_dom"/>
</dbReference>